<proteinExistence type="predicted"/>
<dbReference type="RefSeq" id="WP_235186035.1">
    <property type="nucleotide sequence ID" value="NZ_JFYO01000001.1"/>
</dbReference>
<evidence type="ECO:0000313" key="4">
    <source>
        <dbReference type="Proteomes" id="UP000024001"/>
    </source>
</evidence>
<dbReference type="AlphaFoldDB" id="A0A031FYE0"/>
<feature type="chain" id="PRO_5001552994" evidence="1">
    <location>
        <begin position="33"/>
        <end position="116"/>
    </location>
</feature>
<name>A0A031FYE0_9MICO</name>
<accession>A0A031FYE0</accession>
<dbReference type="Proteomes" id="UP000024001">
    <property type="component" value="Unassembled WGS sequence"/>
</dbReference>
<dbReference type="Pfam" id="PF05901">
    <property type="entry name" value="Excalibur"/>
    <property type="match status" value="1"/>
</dbReference>
<dbReference type="SMART" id="SM00894">
    <property type="entry name" value="Excalibur"/>
    <property type="match status" value="1"/>
</dbReference>
<comment type="caution">
    <text evidence="3">The sequence shown here is derived from an EMBL/GenBank/DDBJ whole genome shotgun (WGS) entry which is preliminary data.</text>
</comment>
<keyword evidence="1" id="KW-0732">Signal</keyword>
<reference evidence="3 4" key="1">
    <citation type="submission" date="2014-03" db="EMBL/GenBank/DDBJ databases">
        <title>Draft Genome Sequences of 13 Willow Endophytes.</title>
        <authorList>
            <person name="Gan H.Y."/>
            <person name="Gan H.M."/>
            <person name="Savka M.A."/>
            <person name="Hudson A.O."/>
        </authorList>
    </citation>
    <scope>NUCLEOTIDE SEQUENCE [LARGE SCALE GENOMIC DNA]</scope>
    <source>
        <strain evidence="3 4">RIT293</strain>
    </source>
</reference>
<feature type="signal peptide" evidence="1">
    <location>
        <begin position="1"/>
        <end position="32"/>
    </location>
</feature>
<feature type="domain" description="Excalibur calcium-binding" evidence="2">
    <location>
        <begin position="55"/>
        <end position="114"/>
    </location>
</feature>
<keyword evidence="4" id="KW-1185">Reference proteome</keyword>
<dbReference type="PATRIC" id="fig|273677.3.peg.497"/>
<dbReference type="InterPro" id="IPR008613">
    <property type="entry name" value="Excalibur_Ca-bd_domain"/>
</dbReference>
<evidence type="ECO:0000313" key="3">
    <source>
        <dbReference type="EMBL" id="EZP29879.1"/>
    </source>
</evidence>
<dbReference type="EMBL" id="JFYO01000001">
    <property type="protein sequence ID" value="EZP29879.1"/>
    <property type="molecule type" value="Genomic_DNA"/>
</dbReference>
<evidence type="ECO:0000256" key="1">
    <source>
        <dbReference type="SAM" id="SignalP"/>
    </source>
</evidence>
<sequence>MKVSVRTGVQRTMMVVLVAGALAIAPAGSASAAPTHSASVSASRVAPAAKPVIKTFANCTAMHKVYKGGVAKSGVKYNKVNGKNKAFKIKPAISTALYNANKKMDRDKDGIACEKG</sequence>
<organism evidence="3 4">
    <name type="scientific">Microbacterium oleivorans</name>
    <dbReference type="NCBI Taxonomy" id="273677"/>
    <lineage>
        <taxon>Bacteria</taxon>
        <taxon>Bacillati</taxon>
        <taxon>Actinomycetota</taxon>
        <taxon>Actinomycetes</taxon>
        <taxon>Micrococcales</taxon>
        <taxon>Microbacteriaceae</taxon>
        <taxon>Microbacterium</taxon>
    </lineage>
</organism>
<dbReference type="eggNOG" id="ENOG5032ZVS">
    <property type="taxonomic scope" value="Bacteria"/>
</dbReference>
<protein>
    <submittedName>
        <fullName evidence="3">Excalibur calcium-binding domain protein</fullName>
    </submittedName>
</protein>
<gene>
    <name evidence="3" type="ORF">BW34_00507</name>
</gene>
<evidence type="ECO:0000259" key="2">
    <source>
        <dbReference type="SMART" id="SM00894"/>
    </source>
</evidence>